<gene>
    <name evidence="8" type="ORF">SSE37_22769</name>
</gene>
<comment type="caution">
    <text evidence="8">The sequence shown here is derived from an EMBL/GenBank/DDBJ whole genome shotgun (WGS) entry which is preliminary data.</text>
</comment>
<evidence type="ECO:0000313" key="9">
    <source>
        <dbReference type="Proteomes" id="UP000005713"/>
    </source>
</evidence>
<dbReference type="InterPro" id="IPR006665">
    <property type="entry name" value="OmpA-like"/>
</dbReference>
<organism evidence="8 9">
    <name type="scientific">Sagittula stellata (strain ATCC 700073 / DSM 11524 / E-37)</name>
    <dbReference type="NCBI Taxonomy" id="388399"/>
    <lineage>
        <taxon>Bacteria</taxon>
        <taxon>Pseudomonadati</taxon>
        <taxon>Pseudomonadota</taxon>
        <taxon>Alphaproteobacteria</taxon>
        <taxon>Rhodobacterales</taxon>
        <taxon>Roseobacteraceae</taxon>
        <taxon>Sagittula</taxon>
    </lineage>
</organism>
<sequence>MPHIIRALAFGLAAAPAVAQQTEYSDATRGTVVLPQGDHSFADAVVSRTVGSGTIKTSAADPAATLGAPNYSGNVNDGSFLSLGCNGNVVLQFADNALVDVEGPDLYVFEVGPKVEGMSLAISTDGMDWTDIGAIAGGRAEVDIADAAQDGADFRFVRLADDGEDCGTSFAGADVDAVAAIGSALRFTLDGAVLFAHDSSDLMPDAKAALDELAAQIADANLSAFRVVGHTDATGSDAYNLTLSQERAAAVRDYYASMDVLTNVSISSEGRGESNPLASNETEEGREQNRRVEIIGR</sequence>
<name>A3JZZ9_SAGS3</name>
<dbReference type="InterPro" id="IPR036737">
    <property type="entry name" value="OmpA-like_sf"/>
</dbReference>
<feature type="compositionally biased region" description="Basic and acidic residues" evidence="5">
    <location>
        <begin position="283"/>
        <end position="297"/>
    </location>
</feature>
<dbReference type="RefSeq" id="WP_005856499.1">
    <property type="nucleotide sequence ID" value="NZ_AAYA01000003.1"/>
</dbReference>
<feature type="region of interest" description="Disordered" evidence="5">
    <location>
        <begin position="267"/>
        <end position="297"/>
    </location>
</feature>
<evidence type="ECO:0000256" key="6">
    <source>
        <dbReference type="SAM" id="SignalP"/>
    </source>
</evidence>
<dbReference type="CDD" id="cd07185">
    <property type="entry name" value="OmpA_C-like"/>
    <property type="match status" value="1"/>
</dbReference>
<dbReference type="GO" id="GO:0009279">
    <property type="term" value="C:cell outer membrane"/>
    <property type="evidence" value="ECO:0007669"/>
    <property type="project" value="UniProtKB-SubCell"/>
</dbReference>
<evidence type="ECO:0000259" key="7">
    <source>
        <dbReference type="PROSITE" id="PS51123"/>
    </source>
</evidence>
<keyword evidence="9" id="KW-1185">Reference proteome</keyword>
<dbReference type="PANTHER" id="PTHR30329">
    <property type="entry name" value="STATOR ELEMENT OF FLAGELLAR MOTOR COMPLEX"/>
    <property type="match status" value="1"/>
</dbReference>
<evidence type="ECO:0000256" key="3">
    <source>
        <dbReference type="ARBA" id="ARBA00023237"/>
    </source>
</evidence>
<dbReference type="eggNOG" id="COG2885">
    <property type="taxonomic scope" value="Bacteria"/>
</dbReference>
<keyword evidence="6" id="KW-0732">Signal</keyword>
<evidence type="ECO:0000256" key="5">
    <source>
        <dbReference type="SAM" id="MobiDB-lite"/>
    </source>
</evidence>
<comment type="subcellular location">
    <subcellularLocation>
        <location evidence="1">Cell outer membrane</location>
    </subcellularLocation>
</comment>
<feature type="chain" id="PRO_5002654233" evidence="6">
    <location>
        <begin position="20"/>
        <end position="297"/>
    </location>
</feature>
<reference evidence="8 9" key="1">
    <citation type="submission" date="2006-06" db="EMBL/GenBank/DDBJ databases">
        <authorList>
            <person name="Moran M.A."/>
            <person name="Ferriera S."/>
            <person name="Johnson J."/>
            <person name="Kravitz S."/>
            <person name="Beeson K."/>
            <person name="Sutton G."/>
            <person name="Rogers Y.-H."/>
            <person name="Friedman R."/>
            <person name="Frazier M."/>
            <person name="Venter J.C."/>
        </authorList>
    </citation>
    <scope>NUCLEOTIDE SEQUENCE [LARGE SCALE GENOMIC DNA]</scope>
    <source>
        <strain evidence="8 9">E-37</strain>
    </source>
</reference>
<proteinExistence type="predicted"/>
<feature type="domain" description="OmpA-like" evidence="7">
    <location>
        <begin position="182"/>
        <end position="297"/>
    </location>
</feature>
<dbReference type="AlphaFoldDB" id="A3JZZ9"/>
<dbReference type="Gene3D" id="3.30.1330.60">
    <property type="entry name" value="OmpA-like domain"/>
    <property type="match status" value="1"/>
</dbReference>
<dbReference type="InterPro" id="IPR050330">
    <property type="entry name" value="Bact_OuterMem_StrucFunc"/>
</dbReference>
<evidence type="ECO:0000256" key="1">
    <source>
        <dbReference type="ARBA" id="ARBA00004442"/>
    </source>
</evidence>
<dbReference type="Pfam" id="PF00691">
    <property type="entry name" value="OmpA"/>
    <property type="match status" value="1"/>
</dbReference>
<dbReference type="PRINTS" id="PR01021">
    <property type="entry name" value="OMPADOMAIN"/>
</dbReference>
<dbReference type="Proteomes" id="UP000005713">
    <property type="component" value="Unassembled WGS sequence"/>
</dbReference>
<evidence type="ECO:0000256" key="2">
    <source>
        <dbReference type="ARBA" id="ARBA00023136"/>
    </source>
</evidence>
<evidence type="ECO:0000313" key="8">
    <source>
        <dbReference type="EMBL" id="EBA09114.1"/>
    </source>
</evidence>
<evidence type="ECO:0000256" key="4">
    <source>
        <dbReference type="PROSITE-ProRule" id="PRU00473"/>
    </source>
</evidence>
<protein>
    <submittedName>
        <fullName evidence="8">OmpA/MotB</fullName>
    </submittedName>
</protein>
<dbReference type="EMBL" id="AAYA01000003">
    <property type="protein sequence ID" value="EBA09114.1"/>
    <property type="molecule type" value="Genomic_DNA"/>
</dbReference>
<dbReference type="PROSITE" id="PS51123">
    <property type="entry name" value="OMPA_2"/>
    <property type="match status" value="1"/>
</dbReference>
<keyword evidence="2 4" id="KW-0472">Membrane</keyword>
<keyword evidence="3" id="KW-0998">Cell outer membrane</keyword>
<dbReference type="SUPFAM" id="SSF103088">
    <property type="entry name" value="OmpA-like"/>
    <property type="match status" value="1"/>
</dbReference>
<dbReference type="OrthoDB" id="121983at2"/>
<accession>A3JZZ9</accession>
<dbReference type="InterPro" id="IPR006664">
    <property type="entry name" value="OMP_bac"/>
</dbReference>
<dbReference type="PANTHER" id="PTHR30329:SF21">
    <property type="entry name" value="LIPOPROTEIN YIAD-RELATED"/>
    <property type="match status" value="1"/>
</dbReference>
<feature type="signal peptide" evidence="6">
    <location>
        <begin position="1"/>
        <end position="19"/>
    </location>
</feature>